<dbReference type="InterPro" id="IPR037177">
    <property type="entry name" value="DLC_sf"/>
</dbReference>
<dbReference type="GO" id="GO:0030286">
    <property type="term" value="C:dynein complex"/>
    <property type="evidence" value="ECO:0007669"/>
    <property type="project" value="InterPro"/>
</dbReference>
<organism evidence="1 2">
    <name type="scientific">Hepatospora eriocheir</name>
    <dbReference type="NCBI Taxonomy" id="1081669"/>
    <lineage>
        <taxon>Eukaryota</taxon>
        <taxon>Fungi</taxon>
        <taxon>Fungi incertae sedis</taxon>
        <taxon>Microsporidia</taxon>
        <taxon>Hepatosporidae</taxon>
        <taxon>Hepatospora</taxon>
    </lineage>
</organism>
<sequence length="91" mass="10844">MGEVKKIKFKSKNVKKILLDFVLEIFANFKEESLPERVNIIKDKLDEKFDGGWNVWCGKHITGVCTYITRTFIEFEHDEVFYTIYQTYTPK</sequence>
<name>A0A1X0QD91_9MICR</name>
<dbReference type="Gene3D" id="3.30.740.10">
    <property type="entry name" value="Protein Inhibitor Of Neuronal Nitric Oxide Synthase"/>
    <property type="match status" value="1"/>
</dbReference>
<evidence type="ECO:0000313" key="2">
    <source>
        <dbReference type="Proteomes" id="UP000192356"/>
    </source>
</evidence>
<dbReference type="Pfam" id="PF01221">
    <property type="entry name" value="Dynein_light"/>
    <property type="match status" value="1"/>
</dbReference>
<accession>A0A1X0QD91</accession>
<dbReference type="AlphaFoldDB" id="A0A1X0QD91"/>
<dbReference type="OrthoDB" id="2191457at2759"/>
<dbReference type="SUPFAM" id="SSF54648">
    <property type="entry name" value="DLC"/>
    <property type="match status" value="1"/>
</dbReference>
<evidence type="ECO:0000313" key="1">
    <source>
        <dbReference type="EMBL" id="ORD97748.1"/>
    </source>
</evidence>
<proteinExistence type="predicted"/>
<dbReference type="VEuPathDB" id="MicrosporidiaDB:A0H76_91"/>
<gene>
    <name evidence="1" type="ORF">HERIO_381</name>
</gene>
<dbReference type="EMBL" id="LVKB01000011">
    <property type="protein sequence ID" value="ORD97748.1"/>
    <property type="molecule type" value="Genomic_DNA"/>
</dbReference>
<dbReference type="Proteomes" id="UP000192356">
    <property type="component" value="Unassembled WGS sequence"/>
</dbReference>
<dbReference type="GO" id="GO:0007017">
    <property type="term" value="P:microtubule-based process"/>
    <property type="evidence" value="ECO:0007669"/>
    <property type="project" value="InterPro"/>
</dbReference>
<keyword evidence="2" id="KW-1185">Reference proteome</keyword>
<comment type="caution">
    <text evidence="1">The sequence shown here is derived from an EMBL/GenBank/DDBJ whole genome shotgun (WGS) entry which is preliminary data.</text>
</comment>
<reference evidence="1 2" key="1">
    <citation type="journal article" date="2017" name="Environ. Microbiol.">
        <title>Decay of the glycolytic pathway and adaptation to intranuclear parasitism within Enterocytozoonidae microsporidia.</title>
        <authorList>
            <person name="Wiredu Boakye D."/>
            <person name="Jaroenlak P."/>
            <person name="Prachumwat A."/>
            <person name="Williams T.A."/>
            <person name="Bateman K.S."/>
            <person name="Itsathitphaisarn O."/>
            <person name="Sritunyalucksana K."/>
            <person name="Paszkiewicz K.H."/>
            <person name="Moore K.A."/>
            <person name="Stentiford G.D."/>
            <person name="Williams B.A."/>
        </authorList>
    </citation>
    <scope>NUCLEOTIDE SEQUENCE [LARGE SCALE GENOMIC DNA]</scope>
    <source>
        <strain evidence="1 2">GB1</strain>
    </source>
</reference>
<evidence type="ECO:0008006" key="3">
    <source>
        <dbReference type="Google" id="ProtNLM"/>
    </source>
</evidence>
<protein>
    <recommendedName>
        <fullName evidence="3">Dynein light chain</fullName>
    </recommendedName>
</protein>
<dbReference type="InterPro" id="IPR001372">
    <property type="entry name" value="Dynein_light_chain_typ-1/2"/>
</dbReference>
<dbReference type="VEuPathDB" id="MicrosporidiaDB:HERIO_381"/>